<name>A0A9Q8LJ82_PASFU</name>
<feature type="compositionally biased region" description="Low complexity" evidence="1">
    <location>
        <begin position="53"/>
        <end position="86"/>
    </location>
</feature>
<feature type="region of interest" description="Disordered" evidence="1">
    <location>
        <begin position="179"/>
        <end position="202"/>
    </location>
</feature>
<evidence type="ECO:0000313" key="3">
    <source>
        <dbReference type="Proteomes" id="UP000756132"/>
    </source>
</evidence>
<sequence>MSSPAISSCTSATRIVSPATLSPPNNPTRTISTNKDDDIMPPSSPTPQKKQLSHGSSASSSATMYTASGALGNNNNNNNNNNNDNDLQPQRSPHLAPKSLSSPTTASTPTPTIPSRAPTPACERSHSQPQPDLLIRTSTRSPKPEHGKRPSFKRSLSSLWKVLDPPELSHNTGALHNIAKQFGDDSAHRRRSASPGDVEREHTLLATISDKVYKQRI</sequence>
<gene>
    <name evidence="2" type="ORF">CLAFUR5_06633</name>
</gene>
<dbReference type="KEGG" id="ffu:CLAFUR5_06633"/>
<feature type="region of interest" description="Disordered" evidence="1">
    <location>
        <begin position="1"/>
        <end position="157"/>
    </location>
</feature>
<organism evidence="2 3">
    <name type="scientific">Passalora fulva</name>
    <name type="common">Tomato leaf mold</name>
    <name type="synonym">Cladosporium fulvum</name>
    <dbReference type="NCBI Taxonomy" id="5499"/>
    <lineage>
        <taxon>Eukaryota</taxon>
        <taxon>Fungi</taxon>
        <taxon>Dikarya</taxon>
        <taxon>Ascomycota</taxon>
        <taxon>Pezizomycotina</taxon>
        <taxon>Dothideomycetes</taxon>
        <taxon>Dothideomycetidae</taxon>
        <taxon>Mycosphaerellales</taxon>
        <taxon>Mycosphaerellaceae</taxon>
        <taxon>Fulvia</taxon>
    </lineage>
</organism>
<dbReference type="RefSeq" id="XP_047762865.1">
    <property type="nucleotide sequence ID" value="XM_047905781.1"/>
</dbReference>
<dbReference type="OrthoDB" id="3630522at2759"/>
<protein>
    <submittedName>
        <fullName evidence="2">Uncharacterized protein</fullName>
    </submittedName>
</protein>
<proteinExistence type="predicted"/>
<reference evidence="2" key="2">
    <citation type="journal article" date="2022" name="Microb. Genom.">
        <title>A chromosome-scale genome assembly of the tomato pathogen Cladosporium fulvum reveals a compartmentalized genome architecture and the presence of a dispensable chromosome.</title>
        <authorList>
            <person name="Zaccaron A.Z."/>
            <person name="Chen L.H."/>
            <person name="Samaras A."/>
            <person name="Stergiopoulos I."/>
        </authorList>
    </citation>
    <scope>NUCLEOTIDE SEQUENCE</scope>
    <source>
        <strain evidence="2">Race5_Kim</strain>
    </source>
</reference>
<dbReference type="Proteomes" id="UP000756132">
    <property type="component" value="Chromosome 6"/>
</dbReference>
<evidence type="ECO:0000313" key="2">
    <source>
        <dbReference type="EMBL" id="UJO18499.1"/>
    </source>
</evidence>
<accession>A0A9Q8LJ82</accession>
<feature type="compositionally biased region" description="Low complexity" evidence="1">
    <location>
        <begin position="96"/>
        <end position="121"/>
    </location>
</feature>
<dbReference type="AlphaFoldDB" id="A0A9Q8LJ82"/>
<reference evidence="2" key="1">
    <citation type="submission" date="2021-12" db="EMBL/GenBank/DDBJ databases">
        <authorList>
            <person name="Zaccaron A."/>
            <person name="Stergiopoulos I."/>
        </authorList>
    </citation>
    <scope>NUCLEOTIDE SEQUENCE</scope>
    <source>
        <strain evidence="2">Race5_Kim</strain>
    </source>
</reference>
<dbReference type="GeneID" id="71986511"/>
<dbReference type="EMBL" id="CP090168">
    <property type="protein sequence ID" value="UJO18499.1"/>
    <property type="molecule type" value="Genomic_DNA"/>
</dbReference>
<evidence type="ECO:0000256" key="1">
    <source>
        <dbReference type="SAM" id="MobiDB-lite"/>
    </source>
</evidence>
<feature type="compositionally biased region" description="Polar residues" evidence="1">
    <location>
        <begin position="1"/>
        <end position="33"/>
    </location>
</feature>
<keyword evidence="3" id="KW-1185">Reference proteome</keyword>